<dbReference type="HOGENOM" id="CLU_035730_5_0_1"/>
<feature type="domain" description="SCP" evidence="1">
    <location>
        <begin position="154"/>
        <end position="309"/>
    </location>
</feature>
<keyword evidence="3" id="KW-1185">Reference proteome</keyword>
<name>S3CAB8_OPHP1</name>
<dbReference type="EMBL" id="KE148147">
    <property type="protein sequence ID" value="EPE09802.1"/>
    <property type="molecule type" value="Genomic_DNA"/>
</dbReference>
<proteinExistence type="predicted"/>
<dbReference type="Pfam" id="PF00188">
    <property type="entry name" value="CAP"/>
    <property type="match status" value="1"/>
</dbReference>
<dbReference type="Gene3D" id="3.40.33.10">
    <property type="entry name" value="CAP"/>
    <property type="match status" value="1"/>
</dbReference>
<dbReference type="eggNOG" id="KOG3017">
    <property type="taxonomic scope" value="Eukaryota"/>
</dbReference>
<evidence type="ECO:0000313" key="3">
    <source>
        <dbReference type="Proteomes" id="UP000016923"/>
    </source>
</evidence>
<dbReference type="InterPro" id="IPR002413">
    <property type="entry name" value="V5_allergen-like"/>
</dbReference>
<dbReference type="PRINTS" id="PR00838">
    <property type="entry name" value="V5ALLERGEN"/>
</dbReference>
<protein>
    <submittedName>
        <fullName evidence="2">Scp-like extracellular protein</fullName>
    </submittedName>
</protein>
<dbReference type="OrthoDB" id="337038at2759"/>
<sequence>MAPSQSHINSILVSNSLMAANATVASLASNMSAPIMTTYCCIPEHAVCGIEAKRLPCNVNGNSSQCSDLDAVFEHAGFNMSQFQILNCSTTECNSIEATVRPMLDARTVLPYCRAAEPEHIVVDPSVAEHTDNDNATSAASSGNLTRRNIGHPDIADIVVNAHNRVRAKHGAPPLRWSQDLANSAQATADMCILAHNTAIGSETGKYGQNIASWGTTGVETRTIAELVIDGVEQQWYHGEIAKYPGYGQAQPDMANFHDWGHFSQAVWAGTSEVGCGIQACPVDTLFPGHGMSGNVMFCNYRAPGNAPGKYADNVKAPTS</sequence>
<dbReference type="InterPro" id="IPR014044">
    <property type="entry name" value="CAP_dom"/>
</dbReference>
<dbReference type="SUPFAM" id="SSF55797">
    <property type="entry name" value="PR-1-like"/>
    <property type="match status" value="1"/>
</dbReference>
<dbReference type="PANTHER" id="PTHR10334">
    <property type="entry name" value="CYSTEINE-RICH SECRETORY PROTEIN-RELATED"/>
    <property type="match status" value="1"/>
</dbReference>
<evidence type="ECO:0000313" key="2">
    <source>
        <dbReference type="EMBL" id="EPE09802.1"/>
    </source>
</evidence>
<dbReference type="AlphaFoldDB" id="S3CAB8"/>
<dbReference type="VEuPathDB" id="FungiDB:F503_07578"/>
<dbReference type="SMART" id="SM00198">
    <property type="entry name" value="SCP"/>
    <property type="match status" value="1"/>
</dbReference>
<gene>
    <name evidence="2" type="ORF">F503_07578</name>
</gene>
<evidence type="ECO:0000259" key="1">
    <source>
        <dbReference type="SMART" id="SM00198"/>
    </source>
</evidence>
<dbReference type="Proteomes" id="UP000016923">
    <property type="component" value="Unassembled WGS sequence"/>
</dbReference>
<dbReference type="InterPro" id="IPR035940">
    <property type="entry name" value="CAP_sf"/>
</dbReference>
<dbReference type="InterPro" id="IPR001283">
    <property type="entry name" value="CRISP-related"/>
</dbReference>
<organism evidence="2 3">
    <name type="scientific">Ophiostoma piceae (strain UAMH 11346)</name>
    <name type="common">Sap stain fungus</name>
    <dbReference type="NCBI Taxonomy" id="1262450"/>
    <lineage>
        <taxon>Eukaryota</taxon>
        <taxon>Fungi</taxon>
        <taxon>Dikarya</taxon>
        <taxon>Ascomycota</taxon>
        <taxon>Pezizomycotina</taxon>
        <taxon>Sordariomycetes</taxon>
        <taxon>Sordariomycetidae</taxon>
        <taxon>Ophiostomatales</taxon>
        <taxon>Ophiostomataceae</taxon>
        <taxon>Ophiostoma</taxon>
    </lineage>
</organism>
<reference evidence="2 3" key="1">
    <citation type="journal article" date="2013" name="BMC Genomics">
        <title>The genome and transcriptome of the pine saprophyte Ophiostoma piceae, and a comparison with the bark beetle-associated pine pathogen Grosmannia clavigera.</title>
        <authorList>
            <person name="Haridas S."/>
            <person name="Wang Y."/>
            <person name="Lim L."/>
            <person name="Massoumi Alamouti S."/>
            <person name="Jackman S."/>
            <person name="Docking R."/>
            <person name="Robertson G."/>
            <person name="Birol I."/>
            <person name="Bohlmann J."/>
            <person name="Breuil C."/>
        </authorList>
    </citation>
    <scope>NUCLEOTIDE SEQUENCE [LARGE SCALE GENOMIC DNA]</scope>
    <source>
        <strain evidence="2 3">UAMH 11346</strain>
    </source>
</reference>
<dbReference type="STRING" id="1262450.S3CAB8"/>
<accession>S3CAB8</accession>